<protein>
    <recommendedName>
        <fullName evidence="1">Large ribosomal subunit protein bL9 C-terminal domain-containing protein</fullName>
    </recommendedName>
</protein>
<sequence length="113" mass="13038">MEANNLNLKIWERERGRLEKHREEIINFAKEIASRMETSKFVAKVKIGENGKIFGSITTANLAKIFEDNGFKVNKRDILLLNNIKEIGDHEINVRLHPEVVAKIKLSVINEKE</sequence>
<name>A0A1E5IH66_ENDTX</name>
<proteinExistence type="predicted"/>
<gene>
    <name evidence="2" type="ORF">ATZ36_07770</name>
</gene>
<accession>A0A1E5IH66</accession>
<evidence type="ECO:0000259" key="1">
    <source>
        <dbReference type="Pfam" id="PF03948"/>
    </source>
</evidence>
<dbReference type="Gene3D" id="3.10.430.100">
    <property type="entry name" value="Ribosomal protein L9, C-terminal domain"/>
    <property type="match status" value="1"/>
</dbReference>
<dbReference type="Pfam" id="PF03948">
    <property type="entry name" value="Ribosomal_L9_C"/>
    <property type="match status" value="1"/>
</dbReference>
<evidence type="ECO:0000313" key="2">
    <source>
        <dbReference type="EMBL" id="OEG69735.1"/>
    </source>
</evidence>
<dbReference type="GO" id="GO:0005840">
    <property type="term" value="C:ribosome"/>
    <property type="evidence" value="ECO:0007669"/>
    <property type="project" value="InterPro"/>
</dbReference>
<keyword evidence="3" id="KW-1185">Reference proteome</keyword>
<dbReference type="NCBIfam" id="TIGR00158">
    <property type="entry name" value="L9"/>
    <property type="match status" value="1"/>
</dbReference>
<dbReference type="EMBL" id="LNVX01000578">
    <property type="protein sequence ID" value="OEG69735.1"/>
    <property type="molecule type" value="Genomic_DNA"/>
</dbReference>
<feature type="domain" description="Large ribosomal subunit protein bL9 C-terminal" evidence="1">
    <location>
        <begin position="29"/>
        <end position="109"/>
    </location>
</feature>
<evidence type="ECO:0000313" key="3">
    <source>
        <dbReference type="Proteomes" id="UP000095237"/>
    </source>
</evidence>
<dbReference type="Proteomes" id="UP000095237">
    <property type="component" value="Unassembled WGS sequence"/>
</dbReference>
<dbReference type="SUPFAM" id="SSF55653">
    <property type="entry name" value="Ribosomal protein L9 C-domain"/>
    <property type="match status" value="1"/>
</dbReference>
<dbReference type="GO" id="GO:0006412">
    <property type="term" value="P:translation"/>
    <property type="evidence" value="ECO:0007669"/>
    <property type="project" value="InterPro"/>
</dbReference>
<dbReference type="InterPro" id="IPR036791">
    <property type="entry name" value="Ribosomal_bL9_C_sf"/>
</dbReference>
<organism evidence="2 3">
    <name type="scientific">Endomicrobium trichonymphae</name>
    <dbReference type="NCBI Taxonomy" id="1408204"/>
    <lineage>
        <taxon>Bacteria</taxon>
        <taxon>Pseudomonadati</taxon>
        <taxon>Elusimicrobiota</taxon>
        <taxon>Endomicrobiia</taxon>
        <taxon>Endomicrobiales</taxon>
        <taxon>Endomicrobiaceae</taxon>
        <taxon>Candidatus Endomicrobiellum</taxon>
    </lineage>
</organism>
<reference evidence="2 3" key="1">
    <citation type="submission" date="2015-11" db="EMBL/GenBank/DDBJ databases">
        <title>Evidence for parallel genomic evolution in an endosymbiosis of termite gut flagellates.</title>
        <authorList>
            <person name="Zheng H."/>
        </authorList>
    </citation>
    <scope>NUCLEOTIDE SEQUENCE [LARGE SCALE GENOMIC DNA]</scope>
    <source>
        <strain evidence="2 3">CET450</strain>
    </source>
</reference>
<dbReference type="GO" id="GO:0003735">
    <property type="term" value="F:structural constituent of ribosome"/>
    <property type="evidence" value="ECO:0007669"/>
    <property type="project" value="InterPro"/>
</dbReference>
<dbReference type="AlphaFoldDB" id="A0A1E5IH66"/>
<comment type="caution">
    <text evidence="2">The sequence shown here is derived from an EMBL/GenBank/DDBJ whole genome shotgun (WGS) entry which is preliminary data.</text>
</comment>
<dbReference type="InterPro" id="IPR020069">
    <property type="entry name" value="Ribosomal_bL9_C"/>
</dbReference>
<dbReference type="InterPro" id="IPR020594">
    <property type="entry name" value="Ribosomal_bL9_bac/chp"/>
</dbReference>